<dbReference type="Proteomes" id="UP001054889">
    <property type="component" value="Unassembled WGS sequence"/>
</dbReference>
<protein>
    <recommendedName>
        <fullName evidence="2">F-box domain-containing protein</fullName>
    </recommendedName>
</protein>
<sequence>MESPAKKSRVNDAGASSSSSAGDQDRLSALPDCLLHEIMSRLKARQVVQTCVLSTRWRHLWRSVACLDVDQEEFTEVERMRMRMRDGKMAWTINKAEASCWENFEDFTDHLLTNNIAIAALDTFRLRVGNRSRGKGAARWIRYGINSGCKNLEDLQMEGCKCRFHEITSDTLKNLTMKGCVLRGRFTITTLKLKSLVIDGSGSRRYPGQLLVTAPSAAYLLLAVSVYRKVKLLSSMSTVTTLELSGFKRMVPLLSIAFPEFKNLRTLTLDNCDLSNDFQMLGNFFRASPNLEKLTLRLCKV</sequence>
<dbReference type="AlphaFoldDB" id="A0AAV5CXZ3"/>
<dbReference type="CDD" id="cd22160">
    <property type="entry name" value="F-box_AtFBL13-like"/>
    <property type="match status" value="1"/>
</dbReference>
<evidence type="ECO:0000256" key="1">
    <source>
        <dbReference type="SAM" id="MobiDB-lite"/>
    </source>
</evidence>
<proteinExistence type="predicted"/>
<dbReference type="InterPro" id="IPR001810">
    <property type="entry name" value="F-box_dom"/>
</dbReference>
<dbReference type="Pfam" id="PF00646">
    <property type="entry name" value="F-box"/>
    <property type="match status" value="1"/>
</dbReference>
<dbReference type="InterPro" id="IPR036047">
    <property type="entry name" value="F-box-like_dom_sf"/>
</dbReference>
<dbReference type="InterPro" id="IPR032675">
    <property type="entry name" value="LRR_dom_sf"/>
</dbReference>
<gene>
    <name evidence="3" type="primary">ga20254</name>
    <name evidence="3" type="ORF">PR202_ga20254</name>
</gene>
<evidence type="ECO:0000313" key="3">
    <source>
        <dbReference type="EMBL" id="GJN02865.1"/>
    </source>
</evidence>
<dbReference type="PROSITE" id="PS50181">
    <property type="entry name" value="FBOX"/>
    <property type="match status" value="1"/>
</dbReference>
<name>A0AAV5CXZ3_ELECO</name>
<dbReference type="EMBL" id="BQKI01000009">
    <property type="protein sequence ID" value="GJN02865.1"/>
    <property type="molecule type" value="Genomic_DNA"/>
</dbReference>
<dbReference type="InterPro" id="IPR053197">
    <property type="entry name" value="F-box_SCFL_complex_component"/>
</dbReference>
<feature type="compositionally biased region" description="Low complexity" evidence="1">
    <location>
        <begin position="13"/>
        <end position="22"/>
    </location>
</feature>
<dbReference type="SUPFAM" id="SSF81383">
    <property type="entry name" value="F-box domain"/>
    <property type="match status" value="1"/>
</dbReference>
<keyword evidence="4" id="KW-1185">Reference proteome</keyword>
<reference evidence="3" key="1">
    <citation type="journal article" date="2018" name="DNA Res.">
        <title>Multiple hybrid de novo genome assembly of finger millet, an orphan allotetraploid crop.</title>
        <authorList>
            <person name="Hatakeyama M."/>
            <person name="Aluri S."/>
            <person name="Balachadran M.T."/>
            <person name="Sivarajan S.R."/>
            <person name="Patrignani A."/>
            <person name="Gruter S."/>
            <person name="Poveda L."/>
            <person name="Shimizu-Inatsugi R."/>
            <person name="Baeten J."/>
            <person name="Francoijs K.J."/>
            <person name="Nataraja K.N."/>
            <person name="Reddy Y.A.N."/>
            <person name="Phadnis S."/>
            <person name="Ravikumar R.L."/>
            <person name="Schlapbach R."/>
            <person name="Sreeman S.M."/>
            <person name="Shimizu K.K."/>
        </authorList>
    </citation>
    <scope>NUCLEOTIDE SEQUENCE</scope>
</reference>
<comment type="caution">
    <text evidence="3">The sequence shown here is derived from an EMBL/GenBank/DDBJ whole genome shotgun (WGS) entry which is preliminary data.</text>
</comment>
<dbReference type="PANTHER" id="PTHR34223">
    <property type="entry name" value="OS11G0201299 PROTEIN"/>
    <property type="match status" value="1"/>
</dbReference>
<dbReference type="SUPFAM" id="SSF52047">
    <property type="entry name" value="RNI-like"/>
    <property type="match status" value="1"/>
</dbReference>
<reference evidence="3" key="2">
    <citation type="submission" date="2021-12" db="EMBL/GenBank/DDBJ databases">
        <title>Resequencing data analysis of finger millet.</title>
        <authorList>
            <person name="Hatakeyama M."/>
            <person name="Aluri S."/>
            <person name="Balachadran M.T."/>
            <person name="Sivarajan S.R."/>
            <person name="Poveda L."/>
            <person name="Shimizu-Inatsugi R."/>
            <person name="Schlapbach R."/>
            <person name="Sreeman S.M."/>
            <person name="Shimizu K.K."/>
        </authorList>
    </citation>
    <scope>NUCLEOTIDE SEQUENCE</scope>
</reference>
<evidence type="ECO:0000313" key="4">
    <source>
        <dbReference type="Proteomes" id="UP001054889"/>
    </source>
</evidence>
<accession>A0AAV5CXZ3</accession>
<organism evidence="3 4">
    <name type="scientific">Eleusine coracana subsp. coracana</name>
    <dbReference type="NCBI Taxonomy" id="191504"/>
    <lineage>
        <taxon>Eukaryota</taxon>
        <taxon>Viridiplantae</taxon>
        <taxon>Streptophyta</taxon>
        <taxon>Embryophyta</taxon>
        <taxon>Tracheophyta</taxon>
        <taxon>Spermatophyta</taxon>
        <taxon>Magnoliopsida</taxon>
        <taxon>Liliopsida</taxon>
        <taxon>Poales</taxon>
        <taxon>Poaceae</taxon>
        <taxon>PACMAD clade</taxon>
        <taxon>Chloridoideae</taxon>
        <taxon>Cynodonteae</taxon>
        <taxon>Eleusininae</taxon>
        <taxon>Eleusine</taxon>
    </lineage>
</organism>
<dbReference type="InterPro" id="IPR053781">
    <property type="entry name" value="F-box_AtFBL13-like"/>
</dbReference>
<feature type="domain" description="F-box" evidence="2">
    <location>
        <begin position="24"/>
        <end position="77"/>
    </location>
</feature>
<dbReference type="Gene3D" id="3.80.10.10">
    <property type="entry name" value="Ribonuclease Inhibitor"/>
    <property type="match status" value="1"/>
</dbReference>
<evidence type="ECO:0000259" key="2">
    <source>
        <dbReference type="PROSITE" id="PS50181"/>
    </source>
</evidence>
<dbReference type="Gene3D" id="1.20.1280.50">
    <property type="match status" value="1"/>
</dbReference>
<dbReference type="PANTHER" id="PTHR34223:SF65">
    <property type="entry name" value="OS04G0440300 PROTEIN"/>
    <property type="match status" value="1"/>
</dbReference>
<feature type="region of interest" description="Disordered" evidence="1">
    <location>
        <begin position="1"/>
        <end position="24"/>
    </location>
</feature>